<keyword evidence="5" id="KW-1185">Reference proteome</keyword>
<comment type="caution">
    <text evidence="4">The sequence shown here is derived from an EMBL/GenBank/DDBJ whole genome shotgun (WGS) entry which is preliminary data.</text>
</comment>
<evidence type="ECO:0000313" key="5">
    <source>
        <dbReference type="Proteomes" id="UP001168821"/>
    </source>
</evidence>
<proteinExistence type="predicted"/>
<dbReference type="Gene3D" id="1.25.40.20">
    <property type="entry name" value="Ankyrin repeat-containing domain"/>
    <property type="match status" value="1"/>
</dbReference>
<dbReference type="InterPro" id="IPR036770">
    <property type="entry name" value="Ankyrin_rpt-contain_sf"/>
</dbReference>
<dbReference type="PROSITE" id="PS50297">
    <property type="entry name" value="ANK_REP_REGION"/>
    <property type="match status" value="2"/>
</dbReference>
<reference evidence="4" key="1">
    <citation type="journal article" date="2023" name="G3 (Bethesda)">
        <title>Whole genome assemblies of Zophobas morio and Tenebrio molitor.</title>
        <authorList>
            <person name="Kaur S."/>
            <person name="Stinson S.A."/>
            <person name="diCenzo G.C."/>
        </authorList>
    </citation>
    <scope>NUCLEOTIDE SEQUENCE</scope>
    <source>
        <strain evidence="4">QUZm001</strain>
    </source>
</reference>
<feature type="compositionally biased region" description="Acidic residues" evidence="2">
    <location>
        <begin position="391"/>
        <end position="405"/>
    </location>
</feature>
<dbReference type="Pfam" id="PF00536">
    <property type="entry name" value="SAM_1"/>
    <property type="match status" value="1"/>
</dbReference>
<feature type="region of interest" description="Disordered" evidence="2">
    <location>
        <begin position="365"/>
        <end position="411"/>
    </location>
</feature>
<dbReference type="SUPFAM" id="SSF47769">
    <property type="entry name" value="SAM/Pointed domain"/>
    <property type="match status" value="1"/>
</dbReference>
<dbReference type="PANTHER" id="PTHR22677:SF4">
    <property type="entry name" value="USHER SYNDROME TYPE-1G PROTEIN-LIKE PROTEIN"/>
    <property type="match status" value="1"/>
</dbReference>
<dbReference type="InterPro" id="IPR039323">
    <property type="entry name" value="ANKRD_45/46/60"/>
</dbReference>
<dbReference type="PROSITE" id="PS50088">
    <property type="entry name" value="ANK_REPEAT"/>
    <property type="match status" value="2"/>
</dbReference>
<feature type="repeat" description="ANK" evidence="1">
    <location>
        <begin position="46"/>
        <end position="78"/>
    </location>
</feature>
<dbReference type="Proteomes" id="UP001168821">
    <property type="component" value="Unassembled WGS sequence"/>
</dbReference>
<dbReference type="AlphaFoldDB" id="A0AA38INE9"/>
<dbReference type="Gene3D" id="1.10.150.50">
    <property type="entry name" value="Transcription Factor, Ets-1"/>
    <property type="match status" value="1"/>
</dbReference>
<protein>
    <recommendedName>
        <fullName evidence="3">SAM domain-containing protein</fullName>
    </recommendedName>
</protein>
<organism evidence="4 5">
    <name type="scientific">Zophobas morio</name>
    <dbReference type="NCBI Taxonomy" id="2755281"/>
    <lineage>
        <taxon>Eukaryota</taxon>
        <taxon>Metazoa</taxon>
        <taxon>Ecdysozoa</taxon>
        <taxon>Arthropoda</taxon>
        <taxon>Hexapoda</taxon>
        <taxon>Insecta</taxon>
        <taxon>Pterygota</taxon>
        <taxon>Neoptera</taxon>
        <taxon>Endopterygota</taxon>
        <taxon>Coleoptera</taxon>
        <taxon>Polyphaga</taxon>
        <taxon>Cucujiformia</taxon>
        <taxon>Tenebrionidae</taxon>
        <taxon>Zophobas</taxon>
    </lineage>
</organism>
<gene>
    <name evidence="4" type="ORF">Zmor_010221</name>
</gene>
<dbReference type="SMART" id="SM00248">
    <property type="entry name" value="ANK"/>
    <property type="match status" value="3"/>
</dbReference>
<dbReference type="PANTHER" id="PTHR22677">
    <property type="entry name" value="ANKYRIN REPEAT DOMAIN-CONTAINING PROTEIN 60"/>
    <property type="match status" value="1"/>
</dbReference>
<dbReference type="InterPro" id="IPR013761">
    <property type="entry name" value="SAM/pointed_sf"/>
</dbReference>
<sequence length="479" mass="52862">MMDYTADTFVISMMLAVMFISRAAKDGMIEVLKEATKRDCNGRDEQGMTPTLYAAFHGNLEALRLLCGRGGDPDKADLFGNTALHLAAAQGHKHIVTFLVNFGANIYSTDIDGRTAQELAGMNNRDDILRFLDGVHAKLEAGDKKKTKTLRDKAKKDSEKCIKKFNKRQVKKEKDQEKLEQRKIKAPRPSVIETLKTRIKSGSMTNLANLGPAPPRNSFSAIVGNGTVSGARNMGSVQRRILAGRTSRATFDDDFKISEIEDGQRSVRSLKGYRRDSEVLYAGTIDSKAGQRLESVFNKDEYIVESPPPPPSNGLTRSISQPDFMHELETNGDKMHQEPASIFVRPGIGSLAFRKSITNTFQGFYGGDGTNEESSIGSGESYGLRTNNLSTEDELSESESSEDENPNGPLERFLTAFGLGEYLPRFEEQKIDLVTLMMLSENDLKTLGLPLGPHIRLVKAINDRKAALENPGEVVDSML</sequence>
<dbReference type="InterPro" id="IPR002110">
    <property type="entry name" value="Ankyrin_rpt"/>
</dbReference>
<evidence type="ECO:0000313" key="4">
    <source>
        <dbReference type="EMBL" id="KAJ3658486.1"/>
    </source>
</evidence>
<evidence type="ECO:0000259" key="3">
    <source>
        <dbReference type="SMART" id="SM00454"/>
    </source>
</evidence>
<dbReference type="EMBL" id="JALNTZ010000003">
    <property type="protein sequence ID" value="KAJ3658486.1"/>
    <property type="molecule type" value="Genomic_DNA"/>
</dbReference>
<feature type="compositionally biased region" description="Low complexity" evidence="2">
    <location>
        <begin position="372"/>
        <end position="383"/>
    </location>
</feature>
<evidence type="ECO:0000256" key="2">
    <source>
        <dbReference type="SAM" id="MobiDB-lite"/>
    </source>
</evidence>
<accession>A0AA38INE9</accession>
<feature type="domain" description="SAM" evidence="3">
    <location>
        <begin position="402"/>
        <end position="467"/>
    </location>
</feature>
<keyword evidence="1" id="KW-0040">ANK repeat</keyword>
<dbReference type="Pfam" id="PF12796">
    <property type="entry name" value="Ank_2"/>
    <property type="match status" value="1"/>
</dbReference>
<feature type="repeat" description="ANK" evidence="1">
    <location>
        <begin position="79"/>
        <end position="111"/>
    </location>
</feature>
<dbReference type="SMART" id="SM00454">
    <property type="entry name" value="SAM"/>
    <property type="match status" value="1"/>
</dbReference>
<dbReference type="InterPro" id="IPR001660">
    <property type="entry name" value="SAM"/>
</dbReference>
<dbReference type="SUPFAM" id="SSF48403">
    <property type="entry name" value="Ankyrin repeat"/>
    <property type="match status" value="1"/>
</dbReference>
<evidence type="ECO:0000256" key="1">
    <source>
        <dbReference type="PROSITE-ProRule" id="PRU00023"/>
    </source>
</evidence>
<name>A0AA38INE9_9CUCU</name>